<reference evidence="3" key="1">
    <citation type="submission" date="2025-08" db="UniProtKB">
        <authorList>
            <consortium name="RefSeq"/>
        </authorList>
    </citation>
    <scope>IDENTIFICATION</scope>
    <source>
        <tissue evidence="3">Brain</tissue>
    </source>
</reference>
<dbReference type="RefSeq" id="XP_044942679.1">
    <property type="nucleotide sequence ID" value="XM_045086744.1"/>
</dbReference>
<evidence type="ECO:0000313" key="3">
    <source>
        <dbReference type="RefSeq" id="XP_044942679.1"/>
    </source>
</evidence>
<dbReference type="Proteomes" id="UP000000715">
    <property type="component" value="Unplaced"/>
</dbReference>
<dbReference type="PANTHER" id="PTHR37368">
    <property type="entry name" value="TSSK6-ACTIVATING CO-CHAPERONE PROTEIN"/>
    <property type="match status" value="1"/>
</dbReference>
<evidence type="ECO:0000256" key="1">
    <source>
        <dbReference type="SAM" id="MobiDB-lite"/>
    </source>
</evidence>
<proteinExistence type="predicted"/>
<feature type="region of interest" description="Disordered" evidence="1">
    <location>
        <begin position="140"/>
        <end position="159"/>
    </location>
</feature>
<feature type="compositionally biased region" description="Polar residues" evidence="1">
    <location>
        <begin position="140"/>
        <end position="154"/>
    </location>
</feature>
<gene>
    <name evidence="3" type="primary">TSACC</name>
</gene>
<sequence>MCVNCEGGCRAGGFRVTAQREQRRRPACELAQPRGSAGDPGRQLRPGRAAGPPEMRRREPEPSLVVAARAVGPVTLWFFPRHRTCWCPDGAACWPSQRRRHFYLDCLVSTHSVCPKSKEESNAVPLCRAKPSPSFINLPASSPPATSLNIQKTKPPSGVDHKPTECLGLLECMYTNLQLQTQLAQQQMAILENLQASMTQLAPGRTSKNSTLPALPRSLLFSHLPQSTK</sequence>
<evidence type="ECO:0000313" key="2">
    <source>
        <dbReference type="Proteomes" id="UP000000715"/>
    </source>
</evidence>
<dbReference type="CTD" id="128229"/>
<accession>A0A8U0V794</accession>
<protein>
    <submittedName>
        <fullName evidence="3">TSSK6-activating co-chaperone protein</fullName>
    </submittedName>
</protein>
<dbReference type="GO" id="GO:0005737">
    <property type="term" value="C:cytoplasm"/>
    <property type="evidence" value="ECO:0007669"/>
    <property type="project" value="TreeGrafter"/>
</dbReference>
<organism evidence="2 3">
    <name type="scientific">Mustela putorius furo</name>
    <name type="common">European domestic ferret</name>
    <name type="synonym">Mustela furo</name>
    <dbReference type="NCBI Taxonomy" id="9669"/>
    <lineage>
        <taxon>Eukaryota</taxon>
        <taxon>Metazoa</taxon>
        <taxon>Chordata</taxon>
        <taxon>Craniata</taxon>
        <taxon>Vertebrata</taxon>
        <taxon>Euteleostomi</taxon>
        <taxon>Mammalia</taxon>
        <taxon>Eutheria</taxon>
        <taxon>Laurasiatheria</taxon>
        <taxon>Carnivora</taxon>
        <taxon>Caniformia</taxon>
        <taxon>Musteloidea</taxon>
        <taxon>Mustelidae</taxon>
        <taxon>Mustelinae</taxon>
        <taxon>Mustela</taxon>
    </lineage>
</organism>
<dbReference type="Pfam" id="PF15836">
    <property type="entry name" value="SSTK-IP"/>
    <property type="match status" value="1"/>
</dbReference>
<dbReference type="PANTHER" id="PTHR37368:SF1">
    <property type="entry name" value="TSSK6-ACTIVATING CO-CHAPERONE PROTEIN"/>
    <property type="match status" value="1"/>
</dbReference>
<name>A0A8U0V794_MUSPF</name>
<dbReference type="GO" id="GO:0051087">
    <property type="term" value="F:protein-folding chaperone binding"/>
    <property type="evidence" value="ECO:0007669"/>
    <property type="project" value="InterPro"/>
</dbReference>
<feature type="region of interest" description="Disordered" evidence="1">
    <location>
        <begin position="25"/>
        <end position="61"/>
    </location>
</feature>
<dbReference type="OrthoDB" id="9808383at2759"/>
<dbReference type="AlphaFoldDB" id="A0A8U0V794"/>
<keyword evidence="2" id="KW-1185">Reference proteome</keyword>
<dbReference type="InterPro" id="IPR031679">
    <property type="entry name" value="SSTK-IP"/>
</dbReference>
<dbReference type="GeneID" id="106004296"/>